<comment type="caution">
    <text evidence="1">The sequence shown here is derived from an EMBL/GenBank/DDBJ whole genome shotgun (WGS) entry which is preliminary data.</text>
</comment>
<dbReference type="AlphaFoldDB" id="A0A4U5JWF9"/>
<dbReference type="EMBL" id="SZUA01000001">
    <property type="protein sequence ID" value="TKR34264.1"/>
    <property type="molecule type" value="Genomic_DNA"/>
</dbReference>
<evidence type="ECO:0000313" key="2">
    <source>
        <dbReference type="Proteomes" id="UP000308707"/>
    </source>
</evidence>
<evidence type="ECO:0000313" key="1">
    <source>
        <dbReference type="EMBL" id="TKR34264.1"/>
    </source>
</evidence>
<reference evidence="1 2" key="1">
    <citation type="submission" date="2019-04" db="EMBL/GenBank/DDBJ databases">
        <title>Reference strain of H23.</title>
        <authorList>
            <person name="Luo X."/>
        </authorList>
    </citation>
    <scope>NUCLEOTIDE SEQUENCE [LARGE SCALE GENOMIC DNA]</scope>
    <source>
        <strain evidence="1 2">H23</strain>
    </source>
</reference>
<dbReference type="OrthoDB" id="9814791at2"/>
<dbReference type="Proteomes" id="UP000308707">
    <property type="component" value="Unassembled WGS sequence"/>
</dbReference>
<protein>
    <submittedName>
        <fullName evidence="1">DUF1579 domain-containing protein</fullName>
    </submittedName>
</protein>
<gene>
    <name evidence="1" type="ORF">FCE95_05700</name>
</gene>
<name>A0A4U5JWF9_9GAMM</name>
<accession>A0A4U5JWF9</accession>
<proteinExistence type="predicted"/>
<keyword evidence="2" id="KW-1185">Reference proteome</keyword>
<sequence>MPLGDALAAVPEAAAPAGNAHDFDFFVGSWSVKHRRLKQRLVGSHEWQEFDGTCRCWSLLGGLANVNERIAYRPDGTSHGLGLRAFDAKSGTWADWNLSSKEPHKIDVPIIGRFENGVGTFLSDDTHEGTPVKVRGMFSKIAPASAQWEQAFSTDGGGTWETNWVMNYTRTA</sequence>
<organism evidence="1 2">
    <name type="scientific">Luteimonas gilva</name>
    <dbReference type="NCBI Taxonomy" id="2572684"/>
    <lineage>
        <taxon>Bacteria</taxon>
        <taxon>Pseudomonadati</taxon>
        <taxon>Pseudomonadota</taxon>
        <taxon>Gammaproteobacteria</taxon>
        <taxon>Lysobacterales</taxon>
        <taxon>Lysobacteraceae</taxon>
        <taxon>Luteimonas</taxon>
    </lineage>
</organism>